<dbReference type="AlphaFoldDB" id="A0AAN7Y3L8"/>
<comment type="caution">
    <text evidence="5">The sequence shown here is derived from an EMBL/GenBank/DDBJ whole genome shotgun (WGS) entry which is preliminary data.</text>
</comment>
<reference evidence="5 6" key="1">
    <citation type="submission" date="2023-08" db="EMBL/GenBank/DDBJ databases">
        <title>Black Yeasts Isolated from many extreme environments.</title>
        <authorList>
            <person name="Coleine C."/>
            <person name="Stajich J.E."/>
            <person name="Selbmann L."/>
        </authorList>
    </citation>
    <scope>NUCLEOTIDE SEQUENCE [LARGE SCALE GENOMIC DNA]</scope>
    <source>
        <strain evidence="5 6">CCFEE 5910</strain>
    </source>
</reference>
<evidence type="ECO:0000313" key="5">
    <source>
        <dbReference type="EMBL" id="KAK5080934.1"/>
    </source>
</evidence>
<accession>A0AAN7Y3L8</accession>
<feature type="active site" description="Proton acceptor" evidence="3">
    <location>
        <position position="378"/>
    </location>
</feature>
<evidence type="ECO:0000259" key="4">
    <source>
        <dbReference type="Pfam" id="PF06441"/>
    </source>
</evidence>
<feature type="active site" description="Nucleophile" evidence="3">
    <location>
        <position position="198"/>
    </location>
</feature>
<feature type="active site" description="Proton donor" evidence="3">
    <location>
        <position position="319"/>
    </location>
</feature>
<organism evidence="5 6">
    <name type="scientific">Lithohypha guttulata</name>
    <dbReference type="NCBI Taxonomy" id="1690604"/>
    <lineage>
        <taxon>Eukaryota</taxon>
        <taxon>Fungi</taxon>
        <taxon>Dikarya</taxon>
        <taxon>Ascomycota</taxon>
        <taxon>Pezizomycotina</taxon>
        <taxon>Eurotiomycetes</taxon>
        <taxon>Chaetothyriomycetidae</taxon>
        <taxon>Chaetothyriales</taxon>
        <taxon>Trichomeriaceae</taxon>
        <taxon>Lithohypha</taxon>
    </lineage>
</organism>
<proteinExistence type="inferred from homology"/>
<comment type="similarity">
    <text evidence="1">Belongs to the peptidase S33 family.</text>
</comment>
<dbReference type="Proteomes" id="UP001309876">
    <property type="component" value="Unassembled WGS sequence"/>
</dbReference>
<evidence type="ECO:0000256" key="3">
    <source>
        <dbReference type="PIRSR" id="PIRSR001112-1"/>
    </source>
</evidence>
<feature type="domain" description="Epoxide hydrolase N-terminal" evidence="4">
    <location>
        <begin position="14"/>
        <end position="129"/>
    </location>
</feature>
<dbReference type="SUPFAM" id="SSF53474">
    <property type="entry name" value="alpha/beta-Hydrolases"/>
    <property type="match status" value="1"/>
</dbReference>
<dbReference type="EMBL" id="JAVRRJ010000011">
    <property type="protein sequence ID" value="KAK5080934.1"/>
    <property type="molecule type" value="Genomic_DNA"/>
</dbReference>
<dbReference type="InterPro" id="IPR016292">
    <property type="entry name" value="Epoxide_hydrolase"/>
</dbReference>
<dbReference type="PANTHER" id="PTHR21661:SF39">
    <property type="entry name" value="HYDROLASE, PUTATIVE (AFU_ORTHOLOGUE AFUA_3G08960)-RELATED"/>
    <property type="match status" value="1"/>
</dbReference>
<sequence>MPYSTPPKNATLKIEPFQLQVPDEEIEHFKQLLKLSRLAPQTFENNQTDTGKFGVTHKWMTEAKDRWQNQYDWRQREAYFNSFPNFKTSIKDDKTGFTFDIHFAALFSEKTDAVPIVFLHGWPGSFLEFLGVLETFKSKYKSSDLPYHIIVPSLPGYTLSSGPPTDQDFKTDDLARIIDKLMQGLGFGDSGYVAQGGDIGAYTCRCLSHYSSCKAIHLNFSLMERPKNLNQDLTVEEVEQRGLKRARDFGLTGSAYALEHGTRPSTISFTLDSSPIALLAWIGEKFITWTDTTPSLEQILDSITLYWFTHSFPRCIYPYREFHGSSAGAVYIHSDPKYHIKQPLGYSWFPQELAPMPVSWVKTTGNLVWSKRHDAGGHFAAMEKPEVLVEDVESFVKQVWKASGSIASSL</sequence>
<dbReference type="Pfam" id="PF06441">
    <property type="entry name" value="EHN"/>
    <property type="match status" value="1"/>
</dbReference>
<evidence type="ECO:0000256" key="1">
    <source>
        <dbReference type="ARBA" id="ARBA00010088"/>
    </source>
</evidence>
<dbReference type="PIRSF" id="PIRSF001112">
    <property type="entry name" value="Epoxide_hydrolase"/>
    <property type="match status" value="1"/>
</dbReference>
<dbReference type="InterPro" id="IPR000639">
    <property type="entry name" value="Epox_hydrolase-like"/>
</dbReference>
<dbReference type="PRINTS" id="PR00412">
    <property type="entry name" value="EPOXHYDRLASE"/>
</dbReference>
<dbReference type="InterPro" id="IPR029058">
    <property type="entry name" value="AB_hydrolase_fold"/>
</dbReference>
<dbReference type="GO" id="GO:0004301">
    <property type="term" value="F:epoxide hydrolase activity"/>
    <property type="evidence" value="ECO:0007669"/>
    <property type="project" value="TreeGrafter"/>
</dbReference>
<dbReference type="Gene3D" id="3.40.50.1820">
    <property type="entry name" value="alpha/beta hydrolase"/>
    <property type="match status" value="1"/>
</dbReference>
<evidence type="ECO:0000313" key="6">
    <source>
        <dbReference type="Proteomes" id="UP001309876"/>
    </source>
</evidence>
<name>A0AAN7Y3L8_9EURO</name>
<dbReference type="GO" id="GO:0097176">
    <property type="term" value="P:epoxide metabolic process"/>
    <property type="evidence" value="ECO:0007669"/>
    <property type="project" value="TreeGrafter"/>
</dbReference>
<keyword evidence="2" id="KW-0378">Hydrolase</keyword>
<keyword evidence="6" id="KW-1185">Reference proteome</keyword>
<evidence type="ECO:0000256" key="2">
    <source>
        <dbReference type="ARBA" id="ARBA00022801"/>
    </source>
</evidence>
<protein>
    <recommendedName>
        <fullName evidence="4">Epoxide hydrolase N-terminal domain-containing protein</fullName>
    </recommendedName>
</protein>
<dbReference type="PANTHER" id="PTHR21661">
    <property type="entry name" value="EPOXIDE HYDROLASE 1-RELATED"/>
    <property type="match status" value="1"/>
</dbReference>
<gene>
    <name evidence="5" type="ORF">LTR05_008250</name>
</gene>
<dbReference type="InterPro" id="IPR010497">
    <property type="entry name" value="Epoxide_hydro_N"/>
</dbReference>